<evidence type="ECO:0000313" key="6">
    <source>
        <dbReference type="Proteomes" id="UP000054357"/>
    </source>
</evidence>
<dbReference type="Pfam" id="PF10145">
    <property type="entry name" value="PhageMin_Tail"/>
    <property type="match status" value="1"/>
</dbReference>
<sequence length="900" mass="94363">MSLTVAELRYLFTANTASMDRGFAKAQAGVRSMEKAGTRMAATGTKMSKGLTLPMLAAGAAAGKMASDYESSMQKIVGLVGISQKQVDAWSKQVLNLSKDLPQSPKDLADAMFFVTSAGFRGKEALDVLTASAKASAAGLGDTEAIADAVTSAVNAYGIKNLSASKATDILTASVREGKLEASSLAPVLGRVIPIASELGVSFDQVGAAAAVLSKTGLNAAEATTAVRQIMQSLIKPTVQGKKELKKVGLTYEDLRKQVKEKGLFKTLMTLRDAFGDNTEALSKVIPQVEGFAGVLAITGKGSKEAKKTFKELSDATGATRKAFAVASETGANRFKTALGKVQANAVKLGQVLLPVGTAIVTMFGDMVNMVANLPGPVLKVVGVFAVLLATLGPLLVVIGKAIKLVFAFRAGILATSAAAAASKGPLALFAFGIKAVSKALRANPIGAVITLIVALGAALVLAYKKSETFRRIVDAVFRAIATAGKWMWERVLKPAFSAIGKAFRSIGDTFSSVWDRVLRPVFKTLVDAFLWVAEKIVDGAAKAFGWVPGIGPKLRSAADKFRTFRRDVNNALGGIKDKDVAVTGKLAFGGAGTGSTAVNRLLSSSFATGGLVPGAPSSRDNRIAAVASGEFVVNSRSTRKHRPLLEAVNADRLPGFAEGGVVPRAVVPSGRDARRFASEYGSSISIAARKFQGVLDEALSKVFSAPGVGSGVERWRGLAMRALAYTGSPLSWIGSLLRRMQQESGGNPFAINNWDINARRGDPSRGLMQTIGSTFRAYARELVGRGIYDPFANIVASIRYANARYGAAPVGWNQPGGYARGTIRVPRTERALVHKDEMILPARIAEAVRQQLAGGGERVVIHQTVNAPQNMSPQQVADAGAQRIASAISQNSLGAVVPV</sequence>
<evidence type="ECO:0000259" key="4">
    <source>
        <dbReference type="Pfam" id="PF10145"/>
    </source>
</evidence>
<dbReference type="HOGENOM" id="CLU_005381_0_0_11"/>
<evidence type="ECO:0000256" key="1">
    <source>
        <dbReference type="ARBA" id="ARBA00022612"/>
    </source>
</evidence>
<dbReference type="RefSeq" id="WP_051399395.1">
    <property type="nucleotide sequence ID" value="NZ_KI632509.1"/>
</dbReference>
<dbReference type="EMBL" id="AZAK01000001">
    <property type="protein sequence ID" value="ETA66365.1"/>
    <property type="molecule type" value="Genomic_DNA"/>
</dbReference>
<feature type="transmembrane region" description="Helical" evidence="2">
    <location>
        <begin position="378"/>
        <end position="399"/>
    </location>
</feature>
<dbReference type="Pfam" id="PF01464">
    <property type="entry name" value="SLT"/>
    <property type="match status" value="1"/>
</dbReference>
<dbReference type="InterPro" id="IPR010090">
    <property type="entry name" value="Phage_tape_meas"/>
</dbReference>
<dbReference type="PATRIC" id="fig|592678.3.peg.127"/>
<evidence type="ECO:0000259" key="3">
    <source>
        <dbReference type="Pfam" id="PF01464"/>
    </source>
</evidence>
<feature type="domain" description="Phage tail tape measure protein" evidence="4">
    <location>
        <begin position="92"/>
        <end position="281"/>
    </location>
</feature>
<dbReference type="PANTHER" id="PTHR37813">
    <property type="entry name" value="FELS-2 PROPHAGE PROTEIN"/>
    <property type="match status" value="1"/>
</dbReference>
<keyword evidence="6" id="KW-1185">Reference proteome</keyword>
<feature type="transmembrane region" description="Helical" evidence="2">
    <location>
        <begin position="352"/>
        <end position="372"/>
    </location>
</feature>
<keyword evidence="2" id="KW-1133">Transmembrane helix</keyword>
<dbReference type="NCBIfam" id="TIGR01760">
    <property type="entry name" value="tape_meas_TP901"/>
    <property type="match status" value="1"/>
</dbReference>
<feature type="domain" description="Transglycosylase SLT" evidence="3">
    <location>
        <begin position="741"/>
        <end position="831"/>
    </location>
</feature>
<keyword evidence="1" id="KW-1188">Viral release from host cell</keyword>
<gene>
    <name evidence="5" type="ORF">AmyhaDRAFT_0119</name>
</gene>
<dbReference type="Gene3D" id="1.10.530.10">
    <property type="match status" value="1"/>
</dbReference>
<dbReference type="PANTHER" id="PTHR37813:SF1">
    <property type="entry name" value="FELS-2 PROPHAGE PROTEIN"/>
    <property type="match status" value="1"/>
</dbReference>
<accession>W9DNA5</accession>
<dbReference type="InterPro" id="IPR023346">
    <property type="entry name" value="Lysozyme-like_dom_sf"/>
</dbReference>
<feature type="transmembrane region" description="Helical" evidence="2">
    <location>
        <begin position="411"/>
        <end position="434"/>
    </location>
</feature>
<dbReference type="InterPro" id="IPR008258">
    <property type="entry name" value="Transglycosylase_SLT_dom_1"/>
</dbReference>
<feature type="transmembrane region" description="Helical" evidence="2">
    <location>
        <begin position="446"/>
        <end position="464"/>
    </location>
</feature>
<dbReference type="Proteomes" id="UP000054357">
    <property type="component" value="Unassembled WGS sequence"/>
</dbReference>
<dbReference type="CDD" id="cd13402">
    <property type="entry name" value="LT_TF-like"/>
    <property type="match status" value="1"/>
</dbReference>
<keyword evidence="2" id="KW-0472">Membrane</keyword>
<evidence type="ECO:0000313" key="5">
    <source>
        <dbReference type="EMBL" id="ETA66365.1"/>
    </source>
</evidence>
<proteinExistence type="predicted"/>
<reference evidence="5 6" key="1">
    <citation type="submission" date="2013-08" db="EMBL/GenBank/DDBJ databases">
        <authorList>
            <consortium name="DOE Joint Genome Institute"/>
            <person name="Klenk H.-P."/>
            <person name="Huntemann M."/>
            <person name="Han J."/>
            <person name="Chen A."/>
            <person name="Kyrpides N."/>
            <person name="Mavromatis K."/>
            <person name="Markowitz V."/>
            <person name="Palaniappan K."/>
            <person name="Ivanova N."/>
            <person name="Schaumberg A."/>
            <person name="Pati A."/>
            <person name="Liolios K."/>
            <person name="Nordberg H.P."/>
            <person name="Cantor M.N."/>
            <person name="Hua S.X."/>
            <person name="Woyke T."/>
        </authorList>
    </citation>
    <scope>NUCLEOTIDE SEQUENCE [LARGE SCALE GENOMIC DNA]</scope>
    <source>
        <strain evidence="5 6">YIM 93223</strain>
    </source>
</reference>
<comment type="caution">
    <text evidence="5">The sequence shown here is derived from an EMBL/GenBank/DDBJ whole genome shotgun (WGS) entry which is preliminary data.</text>
</comment>
<protein>
    <submittedName>
        <fullName evidence="5">Phage tail tape measure protein, TP901 family</fullName>
    </submittedName>
</protein>
<dbReference type="SUPFAM" id="SSF53955">
    <property type="entry name" value="Lysozyme-like"/>
    <property type="match status" value="1"/>
</dbReference>
<organism evidence="5 6">
    <name type="scientific">Haloechinothrix halophila YIM 93223</name>
    <dbReference type="NCBI Taxonomy" id="592678"/>
    <lineage>
        <taxon>Bacteria</taxon>
        <taxon>Bacillati</taxon>
        <taxon>Actinomycetota</taxon>
        <taxon>Actinomycetes</taxon>
        <taxon>Pseudonocardiales</taxon>
        <taxon>Pseudonocardiaceae</taxon>
        <taxon>Haloechinothrix</taxon>
    </lineage>
</organism>
<name>W9DNA5_9PSEU</name>
<keyword evidence="2" id="KW-0812">Transmembrane</keyword>
<dbReference type="AlphaFoldDB" id="W9DNA5"/>
<evidence type="ECO:0000256" key="2">
    <source>
        <dbReference type="SAM" id="Phobius"/>
    </source>
</evidence>